<dbReference type="GO" id="GO:0005576">
    <property type="term" value="C:extracellular region"/>
    <property type="evidence" value="ECO:0007669"/>
    <property type="project" value="TreeGrafter"/>
</dbReference>
<sequence length="640" mass="71358">MRDAGVMTNFIVCVALFLLATAAFASGEVWQTDSVMTVQVRYNTTGETFSSTEGPLFGPVAATVRVNNSFLQTGWDVVSAEAAEAFLHSGPAEARTEQLRLAYQAMGYGEGYATQQRMEETLNNTFFGENGLRAVLEGSPEAVKWMDEHLAYMDGSEAASDAYGQQLKNLLAVLDGLVAGYNDRVGKRGPLLNRTWLFYLNFQNEMGDVIRAVSPRKTVARLQKQSPRVLLDLHCSALVKVTPYDIFFSHATWNSFNSMMRQYKTYRVGHRSVTMSSYPGFIHSVDDWYMTHARLAVMETTNGISNMSLYEHLFPYTVSAFLRVMIANFLATSSPSWVEYFSRNNSGTYNNQWMVLNMGTVTNPKTPMPANTFWVAEQLPGSAYPLGVTAADMTEHLNKHGYWASYNIPYFENVYNVSGYPDMVAKYGEYFSHTLTARAQIFKREHSAVVDLEGMKRLIRYNNYREDELSRIQNCEGAGTNNTCVPPYSAMLAIASRGDLNPPGNATNYGPLYKYLGRRDHGATDAKIASWSGMVLDPGHYTAHVVCGPTNDQQPTFFWQDGMFTPMPQKVGLPTVFNFSFVTYMTDVFQSGSDEEDVRNKWIGIGIGIGAAVLALTSVAIVVSRARRRAKDLSEDLLLA</sequence>
<evidence type="ECO:0000256" key="1">
    <source>
        <dbReference type="ARBA" id="ARBA00007835"/>
    </source>
</evidence>
<keyword evidence="8" id="KW-0812">Transmembrane</keyword>
<keyword evidence="10" id="KW-1185">Reference proteome</keyword>
<evidence type="ECO:0000256" key="6">
    <source>
        <dbReference type="ARBA" id="ARBA00023180"/>
    </source>
</evidence>
<comment type="similarity">
    <text evidence="1 7">Belongs to the phospholipase B-like family.</text>
</comment>
<dbReference type="Gene3D" id="3.60.60.30">
    <property type="match status" value="1"/>
</dbReference>
<dbReference type="Proteomes" id="UP000283634">
    <property type="component" value="Unassembled WGS sequence"/>
</dbReference>
<keyword evidence="8" id="KW-1133">Transmembrane helix</keyword>
<protein>
    <recommendedName>
        <fullName evidence="7">Phospholipase B-like</fullName>
        <ecNumber evidence="7">3.1.1.-</ecNumber>
    </recommendedName>
</protein>
<keyword evidence="6" id="KW-0325">Glycoprotein</keyword>
<dbReference type="OrthoDB" id="443524at2759"/>
<dbReference type="EC" id="3.1.1.-" evidence="7"/>
<reference evidence="9 10" key="1">
    <citation type="journal article" date="2018" name="BMC Genomics">
        <title>Genomic comparison of Trypanosoma conorhini and Trypanosoma rangeli to Trypanosoma cruzi strains of high and low virulence.</title>
        <authorList>
            <person name="Bradwell K.R."/>
            <person name="Koparde V.N."/>
            <person name="Matveyev A.V."/>
            <person name="Serrano M.G."/>
            <person name="Alves J.M."/>
            <person name="Parikh H."/>
            <person name="Huang B."/>
            <person name="Lee V."/>
            <person name="Espinosa-Alvarez O."/>
            <person name="Ortiz P.A."/>
            <person name="Costa-Martins A.G."/>
            <person name="Teixeira M.M."/>
            <person name="Buck G.A."/>
        </authorList>
    </citation>
    <scope>NUCLEOTIDE SEQUENCE [LARGE SCALE GENOMIC DNA]</scope>
    <source>
        <strain evidence="9 10">AM80</strain>
    </source>
</reference>
<dbReference type="OMA" id="YQEGYWA"/>
<keyword evidence="4 7" id="KW-0442">Lipid degradation</keyword>
<keyword evidence="8" id="KW-0472">Membrane</keyword>
<dbReference type="RefSeq" id="XP_029239211.1">
    <property type="nucleotide sequence ID" value="XM_029380885.1"/>
</dbReference>
<keyword evidence="2 7" id="KW-0732">Signal</keyword>
<evidence type="ECO:0000256" key="8">
    <source>
        <dbReference type="SAM" id="Phobius"/>
    </source>
</evidence>
<dbReference type="InterPro" id="IPR007000">
    <property type="entry name" value="PLipase_B-like"/>
</dbReference>
<comment type="function">
    <text evidence="7">Putative phospholipase.</text>
</comment>
<evidence type="ECO:0000256" key="3">
    <source>
        <dbReference type="ARBA" id="ARBA00022801"/>
    </source>
</evidence>
<dbReference type="EMBL" id="MKGL01000110">
    <property type="protein sequence ID" value="RNF06362.1"/>
    <property type="molecule type" value="Genomic_DNA"/>
</dbReference>
<evidence type="ECO:0000313" key="10">
    <source>
        <dbReference type="Proteomes" id="UP000283634"/>
    </source>
</evidence>
<feature type="chain" id="PRO_5018815694" description="Phospholipase B-like" evidence="7">
    <location>
        <begin position="28"/>
        <end position="640"/>
    </location>
</feature>
<keyword evidence="5 7" id="KW-0443">Lipid metabolism</keyword>
<feature type="transmembrane region" description="Helical" evidence="8">
    <location>
        <begin position="602"/>
        <end position="623"/>
    </location>
</feature>
<gene>
    <name evidence="9" type="ORF">TraAM80_03935</name>
</gene>
<dbReference type="Pfam" id="PF04916">
    <property type="entry name" value="Phospholip_B"/>
    <property type="match status" value="1"/>
</dbReference>
<evidence type="ECO:0000256" key="4">
    <source>
        <dbReference type="ARBA" id="ARBA00022963"/>
    </source>
</evidence>
<comment type="caution">
    <text evidence="9">The sequence shown here is derived from an EMBL/GenBank/DDBJ whole genome shotgun (WGS) entry which is preliminary data.</text>
</comment>
<evidence type="ECO:0000256" key="5">
    <source>
        <dbReference type="ARBA" id="ARBA00023098"/>
    </source>
</evidence>
<dbReference type="GO" id="GO:0009395">
    <property type="term" value="P:phospholipid catabolic process"/>
    <property type="evidence" value="ECO:0007669"/>
    <property type="project" value="TreeGrafter"/>
</dbReference>
<accession>A0A422NLI9</accession>
<evidence type="ECO:0000313" key="9">
    <source>
        <dbReference type="EMBL" id="RNF06362.1"/>
    </source>
</evidence>
<evidence type="ECO:0000256" key="7">
    <source>
        <dbReference type="RuleBase" id="RU364138"/>
    </source>
</evidence>
<evidence type="ECO:0000256" key="2">
    <source>
        <dbReference type="ARBA" id="ARBA00022729"/>
    </source>
</evidence>
<organism evidence="9 10">
    <name type="scientific">Trypanosoma rangeli</name>
    <dbReference type="NCBI Taxonomy" id="5698"/>
    <lineage>
        <taxon>Eukaryota</taxon>
        <taxon>Discoba</taxon>
        <taxon>Euglenozoa</taxon>
        <taxon>Kinetoplastea</taxon>
        <taxon>Metakinetoplastina</taxon>
        <taxon>Trypanosomatida</taxon>
        <taxon>Trypanosomatidae</taxon>
        <taxon>Trypanosoma</taxon>
        <taxon>Herpetosoma</taxon>
    </lineage>
</organism>
<dbReference type="GeneID" id="40327868"/>
<dbReference type="AlphaFoldDB" id="A0A422NLI9"/>
<name>A0A422NLI9_TRYRA</name>
<dbReference type="PANTHER" id="PTHR12370:SF3">
    <property type="entry name" value="PHOSPHOLIPASE B-LIKE 2-RELATED"/>
    <property type="match status" value="1"/>
</dbReference>
<feature type="signal peptide" evidence="7">
    <location>
        <begin position="1"/>
        <end position="27"/>
    </location>
</feature>
<keyword evidence="3 7" id="KW-0378">Hydrolase</keyword>
<proteinExistence type="inferred from homology"/>
<dbReference type="GO" id="GO:0004620">
    <property type="term" value="F:phospholipase activity"/>
    <property type="evidence" value="ECO:0007669"/>
    <property type="project" value="InterPro"/>
</dbReference>
<dbReference type="PANTHER" id="PTHR12370">
    <property type="entry name" value="PHOSPHOLIPASE B-RELATED"/>
    <property type="match status" value="1"/>
</dbReference>